<gene>
    <name evidence="10" type="ORF">GETHLI_01770</name>
</gene>
<dbReference type="CDD" id="cd14014">
    <property type="entry name" value="STKc_PknB_like"/>
    <property type="match status" value="1"/>
</dbReference>
<accession>A0ABQ5QC23</accession>
<dbReference type="PANTHER" id="PTHR43289">
    <property type="entry name" value="MITOGEN-ACTIVATED PROTEIN KINASE KINASE KINASE 20-RELATED"/>
    <property type="match status" value="1"/>
</dbReference>
<keyword evidence="7" id="KW-0472">Membrane</keyword>
<dbReference type="PROSITE" id="PS00109">
    <property type="entry name" value="PROTEIN_KINASE_TYR"/>
    <property type="match status" value="1"/>
</dbReference>
<keyword evidence="5" id="KW-0597">Phosphoprotein</keyword>
<feature type="modified residue" description="4-aspartylphosphate" evidence="5">
    <location>
        <position position="54"/>
    </location>
</feature>
<dbReference type="EMBL" id="BSDE01000001">
    <property type="protein sequence ID" value="GLH71675.1"/>
    <property type="molecule type" value="Genomic_DNA"/>
</dbReference>
<evidence type="ECO:0000256" key="4">
    <source>
        <dbReference type="ARBA" id="ARBA00022840"/>
    </source>
</evidence>
<dbReference type="RefSeq" id="WP_285569056.1">
    <property type="nucleotide sequence ID" value="NZ_BSDE01000001.1"/>
</dbReference>
<keyword evidence="4" id="KW-0067">ATP-binding</keyword>
<feature type="domain" description="Response regulatory" evidence="9">
    <location>
        <begin position="5"/>
        <end position="118"/>
    </location>
</feature>
<dbReference type="InterPro" id="IPR000719">
    <property type="entry name" value="Prot_kinase_dom"/>
</dbReference>
<dbReference type="PANTHER" id="PTHR43289:SF6">
    <property type="entry name" value="SERINE_THREONINE-PROTEIN KINASE NEKL-3"/>
    <property type="match status" value="1"/>
</dbReference>
<dbReference type="Gene3D" id="1.10.510.10">
    <property type="entry name" value="Transferase(Phosphotransferase) domain 1"/>
    <property type="match status" value="1"/>
</dbReference>
<dbReference type="PROSITE" id="PS50110">
    <property type="entry name" value="RESPONSE_REGULATORY"/>
    <property type="match status" value="1"/>
</dbReference>
<evidence type="ECO:0000256" key="7">
    <source>
        <dbReference type="SAM" id="Phobius"/>
    </source>
</evidence>
<evidence type="ECO:0000256" key="6">
    <source>
        <dbReference type="SAM" id="MobiDB-lite"/>
    </source>
</evidence>
<evidence type="ECO:0000313" key="10">
    <source>
        <dbReference type="EMBL" id="GLH71675.1"/>
    </source>
</evidence>
<keyword evidence="1" id="KW-0808">Transferase</keyword>
<dbReference type="SUPFAM" id="SSF56112">
    <property type="entry name" value="Protein kinase-like (PK-like)"/>
    <property type="match status" value="1"/>
</dbReference>
<dbReference type="Gene3D" id="3.40.50.2300">
    <property type="match status" value="1"/>
</dbReference>
<evidence type="ECO:0000256" key="5">
    <source>
        <dbReference type="PROSITE-ProRule" id="PRU00169"/>
    </source>
</evidence>
<dbReference type="SUPFAM" id="SSF52172">
    <property type="entry name" value="CheY-like"/>
    <property type="match status" value="1"/>
</dbReference>
<keyword evidence="7" id="KW-0812">Transmembrane</keyword>
<dbReference type="InterPro" id="IPR008266">
    <property type="entry name" value="Tyr_kinase_AS"/>
</dbReference>
<proteinExistence type="predicted"/>
<keyword evidence="2" id="KW-0547">Nucleotide-binding</keyword>
<dbReference type="Pfam" id="PF00069">
    <property type="entry name" value="Pkinase"/>
    <property type="match status" value="1"/>
</dbReference>
<evidence type="ECO:0000313" key="11">
    <source>
        <dbReference type="Proteomes" id="UP001165069"/>
    </source>
</evidence>
<dbReference type="Gene3D" id="3.30.200.20">
    <property type="entry name" value="Phosphorylase Kinase, domain 1"/>
    <property type="match status" value="1"/>
</dbReference>
<feature type="domain" description="Protein kinase" evidence="8">
    <location>
        <begin position="279"/>
        <end position="554"/>
    </location>
</feature>
<dbReference type="InterPro" id="IPR011006">
    <property type="entry name" value="CheY-like_superfamily"/>
</dbReference>
<keyword evidence="7" id="KW-1133">Transmembrane helix</keyword>
<evidence type="ECO:0000259" key="8">
    <source>
        <dbReference type="PROSITE" id="PS50011"/>
    </source>
</evidence>
<evidence type="ECO:0000256" key="3">
    <source>
        <dbReference type="ARBA" id="ARBA00022777"/>
    </source>
</evidence>
<name>A0ABQ5QC23_9BACT</name>
<feature type="transmembrane region" description="Helical" evidence="7">
    <location>
        <begin position="650"/>
        <end position="671"/>
    </location>
</feature>
<dbReference type="PROSITE" id="PS50011">
    <property type="entry name" value="PROTEIN_KINASE_DOM"/>
    <property type="match status" value="1"/>
</dbReference>
<dbReference type="Proteomes" id="UP001165069">
    <property type="component" value="Unassembled WGS sequence"/>
</dbReference>
<sequence>MSRPMLLIVDGESVRTPGLATTLEGDGWDLQWLGSADARAFLGRDLVPDLLLLDTVPGGSGYAVAEALRRRKPGLPVLVLSEASTAGSAPLGQPLEVQAFLDRTLSPGDFAETLRKYRPEAPKLTSDDIFGDLLADLEGAEVPAPAATPVVAFNGVPRAALPVPASRPPMSAEEIFGPVIEEVESLTNTEPERGNLPVPSVKVDAIRVAEPQPVAPVETAEPLGPSDFTLSGISGVNDPFEWAAANPPTGREAAAAPPPPAPRAEIPAGSQVLEEYGNYFLLEKIAVGGMAELFKAQQRGVQGFQKIVAIKRILPHFSDNEDFVTMFIDEAKLAAQLTHPNIVQIFDLGKAGSSYYIAMEYVNGRDLRTLLKKVREYGMPIPEQVAAFVVMKVAAALDYAHRKRGFDDRELKLVHRDISPQNVILSTEGAVKLVDFGIAKAASKASHTVAGALKGKLLYMSPEQATGQPLDNRSDLYSLGLVLFELLTGERCFQADSELGVLEKVRLGRISDLATTNPNVSKEIAAIVSRALQRGVDHRYPSARFMERDLREYLQRQGTPITEHDVAEYVNTLLKGTREQLEALITAKFPAPTTLVSGTHRVMAMPAPGTSGGNVTVTASHHATSSRLETKVERPPAPLPDMRAPARPRWLLPVILGMAVILIIMLIVATWS</sequence>
<keyword evidence="3" id="KW-0418">Kinase</keyword>
<comment type="caution">
    <text evidence="10">The sequence shown here is derived from an EMBL/GenBank/DDBJ whole genome shotgun (WGS) entry which is preliminary data.</text>
</comment>
<evidence type="ECO:0000259" key="9">
    <source>
        <dbReference type="PROSITE" id="PS50110"/>
    </source>
</evidence>
<reference evidence="10 11" key="1">
    <citation type="journal article" date="2023" name="Antonie Van Leeuwenhoek">
        <title>Mesoterricola silvestris gen. nov., sp. nov., Mesoterricola sediminis sp. nov., Geothrix oryzae sp. nov., Geothrix edaphica sp. nov., Geothrix rubra sp. nov., and Geothrix limicola sp. nov., six novel members of Acidobacteriota isolated from soils.</title>
        <authorList>
            <person name="Itoh H."/>
            <person name="Sugisawa Y."/>
            <person name="Mise K."/>
            <person name="Xu Z."/>
            <person name="Kuniyasu M."/>
            <person name="Ushijima N."/>
            <person name="Kawano K."/>
            <person name="Kobayashi E."/>
            <person name="Shiratori Y."/>
            <person name="Masuda Y."/>
            <person name="Senoo K."/>
        </authorList>
    </citation>
    <scope>NUCLEOTIDE SEQUENCE [LARGE SCALE GENOMIC DNA]</scope>
    <source>
        <strain evidence="10 11">Red804</strain>
    </source>
</reference>
<feature type="region of interest" description="Disordered" evidence="6">
    <location>
        <begin position="606"/>
        <end position="640"/>
    </location>
</feature>
<evidence type="ECO:0000256" key="2">
    <source>
        <dbReference type="ARBA" id="ARBA00022741"/>
    </source>
</evidence>
<protein>
    <recommendedName>
        <fullName evidence="12">Serine/threonine protein kinase</fullName>
    </recommendedName>
</protein>
<feature type="compositionally biased region" description="Polar residues" evidence="6">
    <location>
        <begin position="613"/>
        <end position="627"/>
    </location>
</feature>
<organism evidence="10 11">
    <name type="scientific">Geothrix limicola</name>
    <dbReference type="NCBI Taxonomy" id="2927978"/>
    <lineage>
        <taxon>Bacteria</taxon>
        <taxon>Pseudomonadati</taxon>
        <taxon>Acidobacteriota</taxon>
        <taxon>Holophagae</taxon>
        <taxon>Holophagales</taxon>
        <taxon>Holophagaceae</taxon>
        <taxon>Geothrix</taxon>
    </lineage>
</organism>
<evidence type="ECO:0008006" key="12">
    <source>
        <dbReference type="Google" id="ProtNLM"/>
    </source>
</evidence>
<dbReference type="InterPro" id="IPR001789">
    <property type="entry name" value="Sig_transdc_resp-reg_receiver"/>
</dbReference>
<dbReference type="InterPro" id="IPR011009">
    <property type="entry name" value="Kinase-like_dom_sf"/>
</dbReference>
<evidence type="ECO:0000256" key="1">
    <source>
        <dbReference type="ARBA" id="ARBA00022679"/>
    </source>
</evidence>
<keyword evidence="11" id="KW-1185">Reference proteome</keyword>